<dbReference type="Proteomes" id="UP001210380">
    <property type="component" value="Unassembled WGS sequence"/>
</dbReference>
<dbReference type="InterPro" id="IPR011650">
    <property type="entry name" value="Peptidase_M20_dimer"/>
</dbReference>
<organism evidence="2 3">
    <name type="scientific">Saccharopolyspora oryzae</name>
    <dbReference type="NCBI Taxonomy" id="2997343"/>
    <lineage>
        <taxon>Bacteria</taxon>
        <taxon>Bacillati</taxon>
        <taxon>Actinomycetota</taxon>
        <taxon>Actinomycetes</taxon>
        <taxon>Pseudonocardiales</taxon>
        <taxon>Pseudonocardiaceae</taxon>
        <taxon>Saccharopolyspora</taxon>
    </lineage>
</organism>
<dbReference type="EMBL" id="JAQGLA010000001">
    <property type="protein sequence ID" value="MDA3624014.1"/>
    <property type="molecule type" value="Genomic_DNA"/>
</dbReference>
<proteinExistence type="predicted"/>
<dbReference type="Pfam" id="PF07687">
    <property type="entry name" value="M20_dimer"/>
    <property type="match status" value="1"/>
</dbReference>
<dbReference type="Pfam" id="PF01546">
    <property type="entry name" value="Peptidase_M20"/>
    <property type="match status" value="1"/>
</dbReference>
<dbReference type="PANTHER" id="PTHR11014">
    <property type="entry name" value="PEPTIDASE M20 FAMILY MEMBER"/>
    <property type="match status" value="1"/>
</dbReference>
<protein>
    <submittedName>
        <fullName evidence="2">M20 family metallopeptidase</fullName>
    </submittedName>
</protein>
<dbReference type="PANTHER" id="PTHR11014:SF63">
    <property type="entry name" value="METALLOPEPTIDASE, PUTATIVE (AFU_ORTHOLOGUE AFUA_6G09600)-RELATED"/>
    <property type="match status" value="1"/>
</dbReference>
<dbReference type="PIRSF" id="PIRSF005962">
    <property type="entry name" value="Pept_M20D_amidohydro"/>
    <property type="match status" value="1"/>
</dbReference>
<comment type="caution">
    <text evidence="2">The sequence shown here is derived from an EMBL/GenBank/DDBJ whole genome shotgun (WGS) entry which is preliminary data.</text>
</comment>
<keyword evidence="3" id="KW-1185">Reference proteome</keyword>
<name>A0ABT4UQM4_9PSEU</name>
<dbReference type="SUPFAM" id="SSF55031">
    <property type="entry name" value="Bacterial exopeptidase dimerisation domain"/>
    <property type="match status" value="1"/>
</dbReference>
<dbReference type="InterPro" id="IPR002933">
    <property type="entry name" value="Peptidase_M20"/>
</dbReference>
<evidence type="ECO:0000313" key="2">
    <source>
        <dbReference type="EMBL" id="MDA3624014.1"/>
    </source>
</evidence>
<gene>
    <name evidence="2" type="ORF">OU415_01120</name>
</gene>
<reference evidence="2 3" key="1">
    <citation type="submission" date="2022-11" db="EMBL/GenBank/DDBJ databases">
        <title>Draft genome sequence of Saccharopolyspora sp. WRP15-2 isolated from rhizosphere soils of wild rice in Thailand.</title>
        <authorList>
            <person name="Duangmal K."/>
            <person name="Kammanee S."/>
            <person name="Muangham S."/>
        </authorList>
    </citation>
    <scope>NUCLEOTIDE SEQUENCE [LARGE SCALE GENOMIC DNA]</scope>
    <source>
        <strain evidence="2 3">WRP15-2</strain>
    </source>
</reference>
<dbReference type="NCBIfam" id="TIGR01891">
    <property type="entry name" value="amidohydrolases"/>
    <property type="match status" value="1"/>
</dbReference>
<dbReference type="InterPro" id="IPR036264">
    <property type="entry name" value="Bact_exopeptidase_dim_dom"/>
</dbReference>
<evidence type="ECO:0000259" key="1">
    <source>
        <dbReference type="Pfam" id="PF07687"/>
    </source>
</evidence>
<feature type="domain" description="Peptidase M20 dimerisation" evidence="1">
    <location>
        <begin position="193"/>
        <end position="283"/>
    </location>
</feature>
<dbReference type="SUPFAM" id="SSF53187">
    <property type="entry name" value="Zn-dependent exopeptidases"/>
    <property type="match status" value="1"/>
</dbReference>
<dbReference type="RefSeq" id="WP_270946582.1">
    <property type="nucleotide sequence ID" value="NZ_JAQGLA010000001.1"/>
</dbReference>
<dbReference type="InterPro" id="IPR017439">
    <property type="entry name" value="Amidohydrolase"/>
</dbReference>
<sequence>MSTSTSSAAESLQVDLVELRRALHAEPEVGLQLPRTQRRVLDALAGLPLEITLGERLSSVTAVLRGGRPGPPVLLRGDMDALPMTERTGSAHASRIDGAMHSCGHDLHTAMLVGAAHLLSPRREELAGDVIFMFQPGEEGCDGAGKMIDEGVLEAAGRRPVAAYALHVLSSRLPNGVFASRRGPMLAGGDVLKVGVRGKGGHGSAPHLARNPIPAACAMVGGLQALVADSVDPFDPAVLTIGAIHSGTAGNIIPDQAVIEGSLRYFSPEARDALRDRFRQVCLSTALAHGVEADPEVIEYVAATVNDDAEADFAAEVVGDLHGTNRFHALEHPLTAGEDFSRVLEQIPGAFLMLGACPTGVDPAKAPENHSPYAVFDDGCLSDGAALLAELAVRRLARTEA</sequence>
<accession>A0ABT4UQM4</accession>
<dbReference type="Gene3D" id="3.40.630.10">
    <property type="entry name" value="Zn peptidases"/>
    <property type="match status" value="1"/>
</dbReference>
<evidence type="ECO:0000313" key="3">
    <source>
        <dbReference type="Proteomes" id="UP001210380"/>
    </source>
</evidence>
<dbReference type="Gene3D" id="3.30.70.360">
    <property type="match status" value="1"/>
</dbReference>
<dbReference type="CDD" id="cd03886">
    <property type="entry name" value="M20_Acy1"/>
    <property type="match status" value="1"/>
</dbReference>